<accession>A0A1B9R283</accession>
<feature type="domain" description="Peptidase M16 C-terminal" evidence="10">
    <location>
        <begin position="625"/>
        <end position="795"/>
    </location>
</feature>
<dbReference type="GO" id="GO:0006508">
    <property type="term" value="P:proteolysis"/>
    <property type="evidence" value="ECO:0007669"/>
    <property type="project" value="UniProtKB-KW"/>
</dbReference>
<comment type="similarity">
    <text evidence="2 8">Belongs to the peptidase M16 family.</text>
</comment>
<dbReference type="GO" id="GO:0046872">
    <property type="term" value="F:metal ion binding"/>
    <property type="evidence" value="ECO:0007669"/>
    <property type="project" value="UniProtKB-KW"/>
</dbReference>
<dbReference type="SUPFAM" id="SSF63411">
    <property type="entry name" value="LuxS/MPP-like metallohydrolase"/>
    <property type="match status" value="3"/>
</dbReference>
<dbReference type="Pfam" id="PF05193">
    <property type="entry name" value="Peptidase_M16_C"/>
    <property type="match status" value="2"/>
</dbReference>
<sequence length="868" mass="98535">MRLIVHSGSLQETEQQLGYAHFLEHMAFNGTKHFKGNDIVALFEQAGASFGADLNAYTSFHETIYKLDLSDDSSLEKGLLWFGDISQHIRLEGDEVEKEKGVVLGEIRRSRPENQPLAYKYYDHLLESTQYHTRDPIGTKESINNLSLSALNAYYDQWYQPSRNELVIYGNFNQSNISSLIKQQFENWEETSTETQFEPNTTGQRYNFTDLISTVEEYETPSYGMVFDRGDRATTTVRAQQEAWLDEIAHTVIRQRLSTRFMDAALPVVGLYSIDYLLPYQRLFLTEITFPPETREANQSLFQTTIAELRDYGISQEELELVNSEWQTRLNNLDTDWNNTNAETHADGKVTSLILGQPAQDREQHRQNLMALTENLSVSSINRHLRTLLSSDYQLVIGVDPQEDISQVTALAPKWRENTDARAKKPLMLAAANTAFNAPKMSGSIVSQQALDSRHNIHTWSLSNGVEVWYQKDQSVGNKIHMVLASRGGKTALDPTLFVASDIAINTVSRSGIGDFDGSSLDSHLRRHDLSLIPFIHFTQHGIELQSNQKNLTDSFAALHTVFTDINIDEAQLEAVKQEYHQSVASFLSSPIGPFTKELNHISYFSSSPHFFQELSDIDAVSSLQIEQVHRDLFTRNRNYKLVIIGNVDASELTPLLRKYIASIPLTRTNDEPFTVAYRDYQNERIDVSTNTENTSHYLLRMTNPKTEQRGAKEIFIDDMLQRMLTQRLTTHVREELSLDYAPYAFSVTQDSELASDWMLTADTDPKDVEKVELAIDNVVRDLLLTISEGELAAVGSQLVNDLVPIDNDAPQRSWFYARYLIHGYGLDPLFDPQAQVDKISLSDVQQRAALIFGDDSIVVKGILRPKS</sequence>
<feature type="domain" description="Peptidase M16 C-terminal" evidence="10">
    <location>
        <begin position="146"/>
        <end position="321"/>
    </location>
</feature>
<evidence type="ECO:0000256" key="4">
    <source>
        <dbReference type="ARBA" id="ARBA00022723"/>
    </source>
</evidence>
<evidence type="ECO:0000256" key="6">
    <source>
        <dbReference type="ARBA" id="ARBA00022833"/>
    </source>
</evidence>
<evidence type="ECO:0000313" key="12">
    <source>
        <dbReference type="Proteomes" id="UP000093173"/>
    </source>
</evidence>
<protein>
    <recommendedName>
        <fullName evidence="13">Peptidase M16</fullName>
    </recommendedName>
</protein>
<gene>
    <name evidence="11" type="ORF">A6E14_05180</name>
</gene>
<comment type="caution">
    <text evidence="11">The sequence shown here is derived from an EMBL/GenBank/DDBJ whole genome shotgun (WGS) entry which is preliminary data.</text>
</comment>
<comment type="cofactor">
    <cofactor evidence="1">
        <name>Zn(2+)</name>
        <dbReference type="ChEBI" id="CHEBI:29105"/>
    </cofactor>
</comment>
<keyword evidence="5" id="KW-0378">Hydrolase</keyword>
<proteinExistence type="inferred from homology"/>
<dbReference type="PANTHER" id="PTHR43690:SF17">
    <property type="entry name" value="PROTEIN YHJJ"/>
    <property type="match status" value="1"/>
</dbReference>
<evidence type="ECO:0008006" key="13">
    <source>
        <dbReference type="Google" id="ProtNLM"/>
    </source>
</evidence>
<evidence type="ECO:0000256" key="3">
    <source>
        <dbReference type="ARBA" id="ARBA00022670"/>
    </source>
</evidence>
<evidence type="ECO:0000256" key="8">
    <source>
        <dbReference type="RuleBase" id="RU004447"/>
    </source>
</evidence>
<dbReference type="InterPro" id="IPR011765">
    <property type="entry name" value="Pept_M16_N"/>
</dbReference>
<dbReference type="AlphaFoldDB" id="A0A1B9R283"/>
<evidence type="ECO:0000259" key="9">
    <source>
        <dbReference type="Pfam" id="PF00675"/>
    </source>
</evidence>
<dbReference type="EMBL" id="MAJZ01000277">
    <property type="protein sequence ID" value="OCH78302.1"/>
    <property type="molecule type" value="Genomic_DNA"/>
</dbReference>
<feature type="domain" description="Peptidase M16 N-terminal" evidence="9">
    <location>
        <begin position="2"/>
        <end position="115"/>
    </location>
</feature>
<evidence type="ECO:0000313" key="11">
    <source>
        <dbReference type="EMBL" id="OCH78302.1"/>
    </source>
</evidence>
<evidence type="ECO:0000256" key="7">
    <source>
        <dbReference type="ARBA" id="ARBA00023049"/>
    </source>
</evidence>
<evidence type="ECO:0000256" key="1">
    <source>
        <dbReference type="ARBA" id="ARBA00001947"/>
    </source>
</evidence>
<dbReference type="Gene3D" id="3.30.830.10">
    <property type="entry name" value="Metalloenzyme, LuxS/M16 peptidase-like"/>
    <property type="match status" value="4"/>
</dbReference>
<keyword evidence="6" id="KW-0862">Zinc</keyword>
<dbReference type="GO" id="GO:0004222">
    <property type="term" value="F:metalloendopeptidase activity"/>
    <property type="evidence" value="ECO:0007669"/>
    <property type="project" value="InterPro"/>
</dbReference>
<dbReference type="PANTHER" id="PTHR43690">
    <property type="entry name" value="NARDILYSIN"/>
    <property type="match status" value="1"/>
</dbReference>
<dbReference type="Pfam" id="PF00675">
    <property type="entry name" value="Peptidase_M16"/>
    <property type="match status" value="1"/>
</dbReference>
<dbReference type="InterPro" id="IPR011249">
    <property type="entry name" value="Metalloenz_LuxS/M16"/>
</dbReference>
<name>A0A1B9R283_9VIBR</name>
<evidence type="ECO:0000256" key="5">
    <source>
        <dbReference type="ARBA" id="ARBA00022801"/>
    </source>
</evidence>
<evidence type="ECO:0000256" key="2">
    <source>
        <dbReference type="ARBA" id="ARBA00007261"/>
    </source>
</evidence>
<reference evidence="12" key="1">
    <citation type="submission" date="2016-06" db="EMBL/GenBank/DDBJ databases">
        <authorList>
            <person name="Hehemann J.-H."/>
            <person name="Arevalo P."/>
            <person name="Datta M.S."/>
            <person name="Polz M.F."/>
        </authorList>
    </citation>
    <scope>NUCLEOTIDE SEQUENCE [LARGE SCALE GENOMIC DNA]</scope>
    <source>
        <strain evidence="12">9CSC122</strain>
    </source>
</reference>
<organism evidence="11 12">
    <name type="scientific">Vibrio genomosp. F10</name>
    <dbReference type="NCBI Taxonomy" id="723171"/>
    <lineage>
        <taxon>Bacteria</taxon>
        <taxon>Pseudomonadati</taxon>
        <taxon>Pseudomonadota</taxon>
        <taxon>Gammaproteobacteria</taxon>
        <taxon>Vibrionales</taxon>
        <taxon>Vibrionaceae</taxon>
        <taxon>Vibrio</taxon>
    </lineage>
</organism>
<dbReference type="InterPro" id="IPR007863">
    <property type="entry name" value="Peptidase_M16_C"/>
</dbReference>
<evidence type="ECO:0000259" key="10">
    <source>
        <dbReference type="Pfam" id="PF05193"/>
    </source>
</evidence>
<dbReference type="InterPro" id="IPR050626">
    <property type="entry name" value="Peptidase_M16"/>
</dbReference>
<dbReference type="Proteomes" id="UP000093173">
    <property type="component" value="Unassembled WGS sequence"/>
</dbReference>
<dbReference type="PROSITE" id="PS00143">
    <property type="entry name" value="INSULINASE"/>
    <property type="match status" value="1"/>
</dbReference>
<dbReference type="InterPro" id="IPR001431">
    <property type="entry name" value="Pept_M16_Zn_BS"/>
</dbReference>
<keyword evidence="4" id="KW-0479">Metal-binding</keyword>
<keyword evidence="12" id="KW-1185">Reference proteome</keyword>
<keyword evidence="3" id="KW-0645">Protease</keyword>
<keyword evidence="7" id="KW-0482">Metalloprotease</keyword>